<reference evidence="1" key="1">
    <citation type="submission" date="2009-10" db="EMBL/GenBank/DDBJ databases">
        <title>Diversity of trophic interactions inside an arsenic-rich microbial ecosystem.</title>
        <authorList>
            <person name="Bertin P.N."/>
            <person name="Heinrich-Salmeron A."/>
            <person name="Pelletier E."/>
            <person name="Goulhen-Chollet F."/>
            <person name="Arsene-Ploetze F."/>
            <person name="Gallien S."/>
            <person name="Calteau A."/>
            <person name="Vallenet D."/>
            <person name="Casiot C."/>
            <person name="Chane-Woon-Ming B."/>
            <person name="Giloteaux L."/>
            <person name="Barakat M."/>
            <person name="Bonnefoy V."/>
            <person name="Bruneel O."/>
            <person name="Chandler M."/>
            <person name="Cleiss J."/>
            <person name="Duran R."/>
            <person name="Elbaz-Poulichet F."/>
            <person name="Fonknechten N."/>
            <person name="Lauga B."/>
            <person name="Mornico D."/>
            <person name="Ortet P."/>
            <person name="Schaeffer C."/>
            <person name="Siguier P."/>
            <person name="Alexander Thil Smith A."/>
            <person name="Van Dorsselaer A."/>
            <person name="Weissenbach J."/>
            <person name="Medigue C."/>
            <person name="Le Paslier D."/>
        </authorList>
    </citation>
    <scope>NUCLEOTIDE SEQUENCE</scope>
</reference>
<organism evidence="1">
    <name type="scientific">mine drainage metagenome</name>
    <dbReference type="NCBI Taxonomy" id="410659"/>
    <lineage>
        <taxon>unclassified sequences</taxon>
        <taxon>metagenomes</taxon>
        <taxon>ecological metagenomes</taxon>
    </lineage>
</organism>
<evidence type="ECO:0000313" key="1">
    <source>
        <dbReference type="EMBL" id="CBH75135.1"/>
    </source>
</evidence>
<dbReference type="AlphaFoldDB" id="E6PF99"/>
<gene>
    <name evidence="1" type="ORF">CARN1_0310</name>
</gene>
<sequence>MLYRHASRLLLAVALSLLCAVTALRSVASAKSTPARRVVATRSVDFSGLGHAPWLVRVTTEALGRDASRTFEQWRIEVDRPKTLGGGIAYQTPGTDMLLDRVEKANGANLWFPNQEAQLLGAGRFLPGVRRQLLVRIYQSGADCGSATIALLGLRGKGSSIGRLVSVENACSLDVQIARSARGDELILSGPYYAANAALCCPTKLHAEARLLYRGGHWIERPQLFKLVLPTVQ</sequence>
<accession>E6PF99</accession>
<comment type="caution">
    <text evidence="1">The sequence shown here is derived from an EMBL/GenBank/DDBJ whole genome shotgun (WGS) entry which is preliminary data.</text>
</comment>
<protein>
    <submittedName>
        <fullName evidence="1">Uncharacterized protein</fullName>
    </submittedName>
</protein>
<proteinExistence type="predicted"/>
<dbReference type="EMBL" id="CABL01000005">
    <property type="protein sequence ID" value="CBH75135.1"/>
    <property type="molecule type" value="Genomic_DNA"/>
</dbReference>
<name>E6PF99_9ZZZZ</name>